<organism evidence="3 4">
    <name type="scientific">Syntrophomonas zehnderi OL-4</name>
    <dbReference type="NCBI Taxonomy" id="690567"/>
    <lineage>
        <taxon>Bacteria</taxon>
        <taxon>Bacillati</taxon>
        <taxon>Bacillota</taxon>
        <taxon>Clostridia</taxon>
        <taxon>Eubacteriales</taxon>
        <taxon>Syntrophomonadaceae</taxon>
        <taxon>Syntrophomonas</taxon>
    </lineage>
</organism>
<dbReference type="RefSeq" id="WP_046496935.1">
    <property type="nucleotide sequence ID" value="NZ_CGIH01000026.1"/>
</dbReference>
<evidence type="ECO:0000256" key="1">
    <source>
        <dbReference type="SAM" id="Phobius"/>
    </source>
</evidence>
<accession>A0A0E4GAJ2</accession>
<evidence type="ECO:0000313" key="3">
    <source>
        <dbReference type="EMBL" id="CFX52968.1"/>
    </source>
</evidence>
<dbReference type="AlphaFoldDB" id="A0A0E4GAJ2"/>
<dbReference type="InterPro" id="IPR009875">
    <property type="entry name" value="PilZ_domain"/>
</dbReference>
<evidence type="ECO:0000313" key="4">
    <source>
        <dbReference type="Proteomes" id="UP000045545"/>
    </source>
</evidence>
<keyword evidence="4" id="KW-1185">Reference proteome</keyword>
<dbReference type="GO" id="GO:0035438">
    <property type="term" value="F:cyclic-di-GMP binding"/>
    <property type="evidence" value="ECO:0007669"/>
    <property type="project" value="InterPro"/>
</dbReference>
<dbReference type="Pfam" id="PF07238">
    <property type="entry name" value="PilZ"/>
    <property type="match status" value="1"/>
</dbReference>
<sequence length="224" mass="25538">MKKIAHRLKLLIFGLVSVQPLFLAAPLQAANRNDVLFDLKDSFNTPVSGRGSITTIIIAIILCIAVICAIYYYSVKEEETQRKSHMLRQEKMRLQRSLSPQKRNWYRIKTRGEFMWIPSELAPKIRESKYKQDQLIDISGGGLCFSTAESVALGSEIRFILSLGEDNSIYLNGKVVRVMEKDGMKQVSLEYIGIREGQRDKIIAWISKSQRNDIQKEKASPGQE</sequence>
<evidence type="ECO:0000259" key="2">
    <source>
        <dbReference type="Pfam" id="PF07238"/>
    </source>
</evidence>
<protein>
    <submittedName>
        <fullName evidence="3">PilZ domain</fullName>
    </submittedName>
</protein>
<proteinExistence type="predicted"/>
<dbReference type="STRING" id="690567.1391"/>
<dbReference type="EMBL" id="CGIH01000026">
    <property type="protein sequence ID" value="CFX52968.1"/>
    <property type="molecule type" value="Genomic_DNA"/>
</dbReference>
<feature type="domain" description="PilZ" evidence="2">
    <location>
        <begin position="101"/>
        <end position="206"/>
    </location>
</feature>
<keyword evidence="1" id="KW-1133">Transmembrane helix</keyword>
<name>A0A0E4GAJ2_9FIRM</name>
<keyword evidence="1" id="KW-0472">Membrane</keyword>
<dbReference type="OrthoDB" id="9783080at2"/>
<gene>
    <name evidence="3" type="ORF">1391</name>
</gene>
<reference evidence="3 4" key="1">
    <citation type="submission" date="2015-03" db="EMBL/GenBank/DDBJ databases">
        <authorList>
            <person name="Murphy D."/>
        </authorList>
    </citation>
    <scope>NUCLEOTIDE SEQUENCE [LARGE SCALE GENOMIC DNA]</scope>
    <source>
        <strain evidence="3 4">OL-4</strain>
    </source>
</reference>
<dbReference type="Proteomes" id="UP000045545">
    <property type="component" value="Unassembled WGS sequence"/>
</dbReference>
<keyword evidence="1" id="KW-0812">Transmembrane</keyword>
<feature type="transmembrane region" description="Helical" evidence="1">
    <location>
        <begin position="53"/>
        <end position="73"/>
    </location>
</feature>
<dbReference type="Gene3D" id="2.40.10.220">
    <property type="entry name" value="predicted glycosyltransferase like domains"/>
    <property type="match status" value="1"/>
</dbReference>